<dbReference type="SUPFAM" id="SSF48452">
    <property type="entry name" value="TPR-like"/>
    <property type="match status" value="1"/>
</dbReference>
<evidence type="ECO:0000259" key="1">
    <source>
        <dbReference type="Pfam" id="PF14420"/>
    </source>
</evidence>
<dbReference type="InterPro" id="IPR011990">
    <property type="entry name" value="TPR-like_helical_dom_sf"/>
</dbReference>
<feature type="domain" description="Clr5" evidence="1">
    <location>
        <begin position="7"/>
        <end position="58"/>
    </location>
</feature>
<name>A0AAE1CDI3_9PEZI</name>
<dbReference type="Gene3D" id="1.25.40.10">
    <property type="entry name" value="Tetratricopeptide repeat domain"/>
    <property type="match status" value="1"/>
</dbReference>
<dbReference type="Proteomes" id="UP001270362">
    <property type="component" value="Unassembled WGS sequence"/>
</dbReference>
<dbReference type="EMBL" id="JAULSO010000002">
    <property type="protein sequence ID" value="KAK3689536.1"/>
    <property type="molecule type" value="Genomic_DNA"/>
</dbReference>
<evidence type="ECO:0000313" key="2">
    <source>
        <dbReference type="EMBL" id="KAK3689536.1"/>
    </source>
</evidence>
<comment type="caution">
    <text evidence="2">The sequence shown here is derived from an EMBL/GenBank/DDBJ whole genome shotgun (WGS) entry which is preliminary data.</text>
</comment>
<reference evidence="2" key="1">
    <citation type="journal article" date="2023" name="Mol. Phylogenet. Evol.">
        <title>Genome-scale phylogeny and comparative genomics of the fungal order Sordariales.</title>
        <authorList>
            <person name="Hensen N."/>
            <person name="Bonometti L."/>
            <person name="Westerberg I."/>
            <person name="Brannstrom I.O."/>
            <person name="Guillou S."/>
            <person name="Cros-Aarteil S."/>
            <person name="Calhoun S."/>
            <person name="Haridas S."/>
            <person name="Kuo A."/>
            <person name="Mondo S."/>
            <person name="Pangilinan J."/>
            <person name="Riley R."/>
            <person name="LaButti K."/>
            <person name="Andreopoulos B."/>
            <person name="Lipzen A."/>
            <person name="Chen C."/>
            <person name="Yan M."/>
            <person name="Daum C."/>
            <person name="Ng V."/>
            <person name="Clum A."/>
            <person name="Steindorff A."/>
            <person name="Ohm R.A."/>
            <person name="Martin F."/>
            <person name="Silar P."/>
            <person name="Natvig D.O."/>
            <person name="Lalanne C."/>
            <person name="Gautier V."/>
            <person name="Ament-Velasquez S.L."/>
            <person name="Kruys A."/>
            <person name="Hutchinson M.I."/>
            <person name="Powell A.J."/>
            <person name="Barry K."/>
            <person name="Miller A.N."/>
            <person name="Grigoriev I.V."/>
            <person name="Debuchy R."/>
            <person name="Gladieux P."/>
            <person name="Hiltunen Thoren M."/>
            <person name="Johannesson H."/>
        </authorList>
    </citation>
    <scope>NUCLEOTIDE SEQUENCE</scope>
    <source>
        <strain evidence="2">CBS 314.62</strain>
    </source>
</reference>
<dbReference type="Pfam" id="PF14420">
    <property type="entry name" value="Clr5"/>
    <property type="match status" value="1"/>
</dbReference>
<accession>A0AAE1CDI3</accession>
<dbReference type="InterPro" id="IPR025676">
    <property type="entry name" value="Clr5_dom"/>
</dbReference>
<keyword evidence="3" id="KW-1185">Reference proteome</keyword>
<proteinExistence type="predicted"/>
<dbReference type="PANTHER" id="PTHR38788:SF3">
    <property type="entry name" value="CLR5 DOMAIN-CONTAINING PROTEIN"/>
    <property type="match status" value="1"/>
</dbReference>
<organism evidence="2 3">
    <name type="scientific">Podospora appendiculata</name>
    <dbReference type="NCBI Taxonomy" id="314037"/>
    <lineage>
        <taxon>Eukaryota</taxon>
        <taxon>Fungi</taxon>
        <taxon>Dikarya</taxon>
        <taxon>Ascomycota</taxon>
        <taxon>Pezizomycotina</taxon>
        <taxon>Sordariomycetes</taxon>
        <taxon>Sordariomycetidae</taxon>
        <taxon>Sordariales</taxon>
        <taxon>Podosporaceae</taxon>
        <taxon>Podospora</taxon>
    </lineage>
</organism>
<dbReference type="PANTHER" id="PTHR38788">
    <property type="entry name" value="CLR5 DOMAIN-CONTAINING PROTEIN"/>
    <property type="match status" value="1"/>
</dbReference>
<evidence type="ECO:0000313" key="3">
    <source>
        <dbReference type="Proteomes" id="UP001270362"/>
    </source>
</evidence>
<protein>
    <recommendedName>
        <fullName evidence="1">Clr5 domain-containing protein</fullName>
    </recommendedName>
</protein>
<gene>
    <name evidence="2" type="ORF">B0T22DRAFT_375373</name>
</gene>
<sequence>MKWAKPLDWVAVKSTIRQLYIDEKKTLKQLMAIMEIQHNFHATPKMYKSKFKQWNLSKSFKPREVLAVLQVAEDREAAGKASRIIVRGKEVDLDWVKDYIKRKRAKSARVVFGDHIRSVNMGIEKMDKVICRTPSPSPQPLLKPPATLSQAEELLHTVGLYVDGAFAGGQWFVDKKGCCRSRKGRRGNFFFLNLWDRLDIASNLMDKSEPVDLVKILSPAFVYLSDIIREEDPRSFPFLLGCFEVLRHRSRTDLMGSFLRYTAQLSARILGPEHPHSRIWKHTHAIFLSSVSTDSAAGHSDFLEQLFFLLLDRYKAQPNRAAELEIGVYNDYCESVLELKDLETQESTIRHHLATIEADYPPRGAIGSPRAVPSCELAFLRHRHATAVKNLCLSQGRFQEAEEAMDGLRNHGDWDGALALQNRGDVRLEMGDLEAAEGYFRAASELVDNPSLFRDEGWIGMVFKKLEEVLERRGKAEEAREVRRLRTERVERLGRERVESETAGRLEEGEGNWMTETRGRLPLLLLRGDESG</sequence>
<dbReference type="AlphaFoldDB" id="A0AAE1CDI3"/>
<reference evidence="2" key="2">
    <citation type="submission" date="2023-06" db="EMBL/GenBank/DDBJ databases">
        <authorList>
            <consortium name="Lawrence Berkeley National Laboratory"/>
            <person name="Haridas S."/>
            <person name="Hensen N."/>
            <person name="Bonometti L."/>
            <person name="Westerberg I."/>
            <person name="Brannstrom I.O."/>
            <person name="Guillou S."/>
            <person name="Cros-Aarteil S."/>
            <person name="Calhoun S."/>
            <person name="Kuo A."/>
            <person name="Mondo S."/>
            <person name="Pangilinan J."/>
            <person name="Riley R."/>
            <person name="Labutti K."/>
            <person name="Andreopoulos B."/>
            <person name="Lipzen A."/>
            <person name="Chen C."/>
            <person name="Yanf M."/>
            <person name="Daum C."/>
            <person name="Ng V."/>
            <person name="Clum A."/>
            <person name="Steindorff A."/>
            <person name="Ohm R."/>
            <person name="Martin F."/>
            <person name="Silar P."/>
            <person name="Natvig D."/>
            <person name="Lalanne C."/>
            <person name="Gautier V."/>
            <person name="Ament-Velasquez S.L."/>
            <person name="Kruys A."/>
            <person name="Hutchinson M.I."/>
            <person name="Powell A.J."/>
            <person name="Barry K."/>
            <person name="Miller A.N."/>
            <person name="Grigoriev I.V."/>
            <person name="Debuchy R."/>
            <person name="Gladieux P."/>
            <person name="Thoren M.H."/>
            <person name="Johannesson H."/>
        </authorList>
    </citation>
    <scope>NUCLEOTIDE SEQUENCE</scope>
    <source>
        <strain evidence="2">CBS 314.62</strain>
    </source>
</reference>